<proteinExistence type="predicted"/>
<comment type="caution">
    <text evidence="1">The sequence shown here is derived from an EMBL/GenBank/DDBJ whole genome shotgun (WGS) entry which is preliminary data.</text>
</comment>
<dbReference type="EMBL" id="JADFFL010000010">
    <property type="protein sequence ID" value="MBE9664211.1"/>
    <property type="molecule type" value="Genomic_DNA"/>
</dbReference>
<keyword evidence="2" id="KW-1185">Reference proteome</keyword>
<dbReference type="AlphaFoldDB" id="A0A929KYV1"/>
<accession>A0A929KYV1</accession>
<evidence type="ECO:0000313" key="2">
    <source>
        <dbReference type="Proteomes" id="UP000622475"/>
    </source>
</evidence>
<evidence type="ECO:0000313" key="1">
    <source>
        <dbReference type="EMBL" id="MBE9664211.1"/>
    </source>
</evidence>
<gene>
    <name evidence="1" type="ORF">IRJ16_20185</name>
</gene>
<protein>
    <submittedName>
        <fullName evidence="1">Uncharacterized protein</fullName>
    </submittedName>
</protein>
<dbReference type="RefSeq" id="WP_194113460.1">
    <property type="nucleotide sequence ID" value="NZ_JADFFL010000010.1"/>
</dbReference>
<name>A0A929KYV1_9SPHI</name>
<reference evidence="1" key="1">
    <citation type="submission" date="2020-10" db="EMBL/GenBank/DDBJ databases">
        <title>Mucilaginibacter mali sp. nov., isolated from rhizosphere soil of apple orchard.</title>
        <authorList>
            <person name="Lee J.-S."/>
            <person name="Kim H.S."/>
            <person name="Kim J.-S."/>
        </authorList>
    </citation>
    <scope>NUCLEOTIDE SEQUENCE</scope>
    <source>
        <strain evidence="1">KCTC 22746</strain>
    </source>
</reference>
<organism evidence="1 2">
    <name type="scientific">Mucilaginibacter myungsuensis</name>
    <dbReference type="NCBI Taxonomy" id="649104"/>
    <lineage>
        <taxon>Bacteria</taxon>
        <taxon>Pseudomonadati</taxon>
        <taxon>Bacteroidota</taxon>
        <taxon>Sphingobacteriia</taxon>
        <taxon>Sphingobacteriales</taxon>
        <taxon>Sphingobacteriaceae</taxon>
        <taxon>Mucilaginibacter</taxon>
    </lineage>
</organism>
<sequence>MKSANRKPAPSKLVAKFDAILMEILREDLKAFRANNPAIRKVGEQHLLAA</sequence>
<dbReference type="Proteomes" id="UP000622475">
    <property type="component" value="Unassembled WGS sequence"/>
</dbReference>